<keyword evidence="1" id="KW-0812">Transmembrane</keyword>
<sequence>MKFKTLLSLSELFWNIFKDILVLLFLAIFVLVSRVVMIFMRLINKILKVTGIKKRLMQ</sequence>
<evidence type="ECO:0000313" key="2">
    <source>
        <dbReference type="EMBL" id="QWU98937.1"/>
    </source>
</evidence>
<organism evidence="2 3">
    <name type="scientific">Francisella salimarina</name>
    <dbReference type="NCBI Taxonomy" id="2599927"/>
    <lineage>
        <taxon>Bacteria</taxon>
        <taxon>Pseudomonadati</taxon>
        <taxon>Pseudomonadota</taxon>
        <taxon>Gammaproteobacteria</taxon>
        <taxon>Thiotrichales</taxon>
        <taxon>Francisellaceae</taxon>
        <taxon>Francisella</taxon>
    </lineage>
</organism>
<dbReference type="KEGG" id="fsr:KQR59_07480"/>
<name>A0AAJ4TKQ2_9GAMM</name>
<dbReference type="Proteomes" id="UP000683421">
    <property type="component" value="Chromosome"/>
</dbReference>
<dbReference type="RefSeq" id="WP_013922604.1">
    <property type="nucleotide sequence ID" value="NZ_CP076680.1"/>
</dbReference>
<evidence type="ECO:0000313" key="3">
    <source>
        <dbReference type="Proteomes" id="UP000683421"/>
    </source>
</evidence>
<feature type="transmembrane region" description="Helical" evidence="1">
    <location>
        <begin position="20"/>
        <end position="43"/>
    </location>
</feature>
<gene>
    <name evidence="2" type="ORF">KQR59_07480</name>
</gene>
<keyword evidence="1" id="KW-1133">Transmembrane helix</keyword>
<protein>
    <submittedName>
        <fullName evidence="2">Uncharacterized protein</fullName>
    </submittedName>
</protein>
<dbReference type="EMBL" id="CP076680">
    <property type="protein sequence ID" value="QWU98937.1"/>
    <property type="molecule type" value="Genomic_DNA"/>
</dbReference>
<keyword evidence="3" id="KW-1185">Reference proteome</keyword>
<evidence type="ECO:0000256" key="1">
    <source>
        <dbReference type="SAM" id="Phobius"/>
    </source>
</evidence>
<accession>A0AAJ4TKQ2</accession>
<reference evidence="2 3" key="1">
    <citation type="submission" date="2021-06" db="EMBL/GenBank/DDBJ databases">
        <title>Ulceroglandular infection and bacteremia caused by Francisella salimarina in an immunocompromised patient, France.</title>
        <authorList>
            <person name="Hennebique A."/>
            <person name="Caspar Y."/>
            <person name="Maurin M."/>
            <person name="Boisset S."/>
            <person name="Pelloux I."/>
            <person name="Gallego-Hernanz M.P."/>
            <person name="Burucoa C."/>
            <person name="Cazenave-Roblot F."/>
            <person name="Plouzeau C."/>
            <person name="Rammaert B."/>
        </authorList>
    </citation>
    <scope>NUCLEOTIDE SEQUENCE [LARGE SCALE GENOMIC DNA]</scope>
    <source>
        <strain evidence="2 3">CHUGA-F75</strain>
    </source>
</reference>
<keyword evidence="1" id="KW-0472">Membrane</keyword>
<dbReference type="AlphaFoldDB" id="A0AAJ4TKQ2"/>
<proteinExistence type="predicted"/>